<evidence type="ECO:0000256" key="1">
    <source>
        <dbReference type="SAM" id="SignalP"/>
    </source>
</evidence>
<proteinExistence type="predicted"/>
<dbReference type="Proteomes" id="UP000249910">
    <property type="component" value="Chromosome"/>
</dbReference>
<feature type="signal peptide" evidence="1">
    <location>
        <begin position="1"/>
        <end position="24"/>
    </location>
</feature>
<accession>A0ABM6M1Z9</accession>
<keyword evidence="1" id="KW-0732">Signal</keyword>
<gene>
    <name evidence="2" type="ORF">CDV26_11295</name>
</gene>
<protein>
    <submittedName>
        <fullName evidence="2">Excinuclease</fullName>
    </submittedName>
</protein>
<evidence type="ECO:0000313" key="3">
    <source>
        <dbReference type="Proteomes" id="UP000249910"/>
    </source>
</evidence>
<name>A0ABM6M1Z9_9GAMM</name>
<sequence>MNKSIFLKVLCFVILLSTPMLNYASNDIYNMEIKNAMDSMPKKVKTQLGDFKFYFGKDSKPFEYTKGETIYTSNRSNGVLKSNLKACNWVFYSALIDLKKQAQAVNGKGVANIESNWKNNPTNNSKTFVCAEGLIMTGVALKGNIIR</sequence>
<reference evidence="2 3" key="1">
    <citation type="submission" date="2017-06" db="EMBL/GenBank/DDBJ databases">
        <title>Complete genome of Francisella halioticida.</title>
        <authorList>
            <person name="Sjodin A."/>
        </authorList>
    </citation>
    <scope>NUCLEOTIDE SEQUENCE [LARGE SCALE GENOMIC DNA]</scope>
    <source>
        <strain evidence="2 3">DSM 23729</strain>
    </source>
</reference>
<evidence type="ECO:0000313" key="2">
    <source>
        <dbReference type="EMBL" id="ASG68882.1"/>
    </source>
</evidence>
<feature type="chain" id="PRO_5046929257" evidence="1">
    <location>
        <begin position="25"/>
        <end position="147"/>
    </location>
</feature>
<dbReference type="EMBL" id="CP022132">
    <property type="protein sequence ID" value="ASG68882.1"/>
    <property type="molecule type" value="Genomic_DNA"/>
</dbReference>
<organism evidence="2 3">
    <name type="scientific">Francisella halioticida</name>
    <dbReference type="NCBI Taxonomy" id="549298"/>
    <lineage>
        <taxon>Bacteria</taxon>
        <taxon>Pseudomonadati</taxon>
        <taxon>Pseudomonadota</taxon>
        <taxon>Gammaproteobacteria</taxon>
        <taxon>Thiotrichales</taxon>
        <taxon>Francisellaceae</taxon>
        <taxon>Francisella</taxon>
    </lineage>
</organism>
<keyword evidence="3" id="KW-1185">Reference proteome</keyword>